<dbReference type="SUPFAM" id="SSF48600">
    <property type="entry name" value="Chorismate mutase II"/>
    <property type="match status" value="1"/>
</dbReference>
<dbReference type="NCBIfam" id="TIGR01806">
    <property type="entry name" value="CM_mono2"/>
    <property type="match status" value="1"/>
</dbReference>
<sequence>MHMRVLIRCFRAAGAMAVTLATLACASDATGPDRSEGFSTLVALSAARLDLSRQVALTKWDSRQPVADPPGDPREQEVVAAAAQEAGARGLPGDLVTAFFTDQIEASKLVQFALMARWRREGGAPAEPRADLKNELRPALDRLRPRFIDELVATRSLRERPDCRERLTHATARHVDSQGLSPLFAIGLDRGLARVCAE</sequence>
<comment type="caution">
    <text evidence="7">The sequence shown here is derived from an EMBL/GenBank/DDBJ whole genome shotgun (WGS) entry which is preliminary data.</text>
</comment>
<keyword evidence="4" id="KW-0413">Isomerase</keyword>
<dbReference type="GO" id="GO:0009697">
    <property type="term" value="P:salicylic acid biosynthetic process"/>
    <property type="evidence" value="ECO:0007669"/>
    <property type="project" value="TreeGrafter"/>
</dbReference>
<feature type="domain" description="Chorismate mutase" evidence="6">
    <location>
        <begin position="39"/>
        <end position="114"/>
    </location>
</feature>
<feature type="signal peptide" evidence="5">
    <location>
        <begin position="1"/>
        <end position="26"/>
    </location>
</feature>
<dbReference type="NCBIfam" id="NF006741">
    <property type="entry name" value="PRK09269.1"/>
    <property type="match status" value="1"/>
</dbReference>
<comment type="pathway">
    <text evidence="1">Metabolic intermediate biosynthesis; prephenate biosynthesis; prephenate from chorismate: step 1/1.</text>
</comment>
<dbReference type="PROSITE" id="PS51257">
    <property type="entry name" value="PROKAR_LIPOPROTEIN"/>
    <property type="match status" value="1"/>
</dbReference>
<evidence type="ECO:0000256" key="5">
    <source>
        <dbReference type="SAM" id="SignalP"/>
    </source>
</evidence>
<gene>
    <name evidence="7" type="ORF">FB547_110222</name>
</gene>
<dbReference type="InterPro" id="IPR036263">
    <property type="entry name" value="Chorismate_II_sf"/>
</dbReference>
<protein>
    <recommendedName>
        <fullName evidence="2">chorismate mutase</fullName>
        <ecNumber evidence="2">5.4.99.5</ecNumber>
    </recommendedName>
</protein>
<reference evidence="7 8" key="1">
    <citation type="submission" date="2019-06" db="EMBL/GenBank/DDBJ databases">
        <title>Sorghum-associated microbial communities from plants grown in Nebraska, USA.</title>
        <authorList>
            <person name="Schachtman D."/>
        </authorList>
    </citation>
    <scope>NUCLEOTIDE SEQUENCE [LARGE SCALE GENOMIC DNA]</scope>
    <source>
        <strain evidence="7 8">T529</strain>
    </source>
</reference>
<proteinExistence type="predicted"/>
<dbReference type="GO" id="GO:0046417">
    <property type="term" value="P:chorismate metabolic process"/>
    <property type="evidence" value="ECO:0007669"/>
    <property type="project" value="InterPro"/>
</dbReference>
<dbReference type="Gene3D" id="1.20.59.10">
    <property type="entry name" value="Chorismate mutase"/>
    <property type="match status" value="1"/>
</dbReference>
<dbReference type="InterPro" id="IPR036979">
    <property type="entry name" value="CM_dom_sf"/>
</dbReference>
<dbReference type="InterPro" id="IPR008240">
    <property type="entry name" value="Chorismate_mutase_periplasmic"/>
</dbReference>
<accession>A0A561BEI3</accession>
<dbReference type="Proteomes" id="UP000319722">
    <property type="component" value="Unassembled WGS sequence"/>
</dbReference>
<organism evidence="7 8">
    <name type="scientific">Variovorax beijingensis</name>
    <dbReference type="NCBI Taxonomy" id="2496117"/>
    <lineage>
        <taxon>Bacteria</taxon>
        <taxon>Pseudomonadati</taxon>
        <taxon>Pseudomonadota</taxon>
        <taxon>Betaproteobacteria</taxon>
        <taxon>Burkholderiales</taxon>
        <taxon>Comamonadaceae</taxon>
        <taxon>Variovorax</taxon>
    </lineage>
</organism>
<evidence type="ECO:0000256" key="4">
    <source>
        <dbReference type="ARBA" id="ARBA00023235"/>
    </source>
</evidence>
<dbReference type="Pfam" id="PF01817">
    <property type="entry name" value="CM_2"/>
    <property type="match status" value="1"/>
</dbReference>
<dbReference type="PANTHER" id="PTHR38041:SF2">
    <property type="entry name" value="SECRETED CHORISMATE MUTASE"/>
    <property type="match status" value="1"/>
</dbReference>
<feature type="chain" id="PRO_5022176769" description="chorismate mutase" evidence="5">
    <location>
        <begin position="27"/>
        <end position="198"/>
    </location>
</feature>
<dbReference type="GO" id="GO:0004106">
    <property type="term" value="F:chorismate mutase activity"/>
    <property type="evidence" value="ECO:0007669"/>
    <property type="project" value="UniProtKB-EC"/>
</dbReference>
<evidence type="ECO:0000256" key="1">
    <source>
        <dbReference type="ARBA" id="ARBA00004817"/>
    </source>
</evidence>
<name>A0A561BEI3_9BURK</name>
<dbReference type="InterPro" id="IPR002701">
    <property type="entry name" value="CM_II_prokaryot"/>
</dbReference>
<dbReference type="OrthoDB" id="1262744at2"/>
<dbReference type="EC" id="5.4.99.5" evidence="2"/>
<keyword evidence="3 5" id="KW-0732">Signal</keyword>
<dbReference type="InterPro" id="IPR051331">
    <property type="entry name" value="Chorismate_mutase-related"/>
</dbReference>
<dbReference type="RefSeq" id="WP_145746475.1">
    <property type="nucleotide sequence ID" value="NZ_VIVL01000010.1"/>
</dbReference>
<evidence type="ECO:0000256" key="2">
    <source>
        <dbReference type="ARBA" id="ARBA00012404"/>
    </source>
</evidence>
<dbReference type="SMART" id="SM00830">
    <property type="entry name" value="CM_2"/>
    <property type="match status" value="1"/>
</dbReference>
<evidence type="ECO:0000313" key="8">
    <source>
        <dbReference type="Proteomes" id="UP000319722"/>
    </source>
</evidence>
<dbReference type="AlphaFoldDB" id="A0A561BEI3"/>
<evidence type="ECO:0000259" key="6">
    <source>
        <dbReference type="SMART" id="SM00830"/>
    </source>
</evidence>
<evidence type="ECO:0000313" key="7">
    <source>
        <dbReference type="EMBL" id="TWD77260.1"/>
    </source>
</evidence>
<dbReference type="EMBL" id="VIVL01000010">
    <property type="protein sequence ID" value="TWD77260.1"/>
    <property type="molecule type" value="Genomic_DNA"/>
</dbReference>
<dbReference type="PANTHER" id="PTHR38041">
    <property type="entry name" value="CHORISMATE MUTASE"/>
    <property type="match status" value="1"/>
</dbReference>
<dbReference type="UniPathway" id="UPA00120">
    <property type="reaction ID" value="UER00203"/>
</dbReference>
<evidence type="ECO:0000256" key="3">
    <source>
        <dbReference type="ARBA" id="ARBA00022729"/>
    </source>
</evidence>